<dbReference type="OrthoDB" id="10258956at2759"/>
<evidence type="ECO:0000313" key="2">
    <source>
        <dbReference type="Proteomes" id="UP000030747"/>
    </source>
</evidence>
<evidence type="ECO:0000313" key="1">
    <source>
        <dbReference type="EMBL" id="CDJ42814.1"/>
    </source>
</evidence>
<proteinExistence type="predicted"/>
<dbReference type="Proteomes" id="UP000030747">
    <property type="component" value="Unassembled WGS sequence"/>
</dbReference>
<dbReference type="GeneID" id="25251968"/>
<keyword evidence="2" id="KW-1185">Reference proteome</keyword>
<reference evidence="1" key="1">
    <citation type="submission" date="2013-10" db="EMBL/GenBank/DDBJ databases">
        <title>Genomic analysis of the causative agents of coccidiosis in chickens.</title>
        <authorList>
            <person name="Reid A.J."/>
            <person name="Blake D."/>
            <person name="Billington K."/>
            <person name="Browne H."/>
            <person name="Dunn M."/>
            <person name="Hung S."/>
            <person name="Kawahara F."/>
            <person name="Miranda-Saavedra D."/>
            <person name="Mourier T."/>
            <person name="Nagra H."/>
            <person name="Otto T.D."/>
            <person name="Rawlings N."/>
            <person name="Sanchez A."/>
            <person name="Sanders M."/>
            <person name="Subramaniam C."/>
            <person name="Tay Y."/>
            <person name="Dear P."/>
            <person name="Doerig C."/>
            <person name="Gruber A."/>
            <person name="Parkinson J."/>
            <person name="Shirley M."/>
            <person name="Wan K.L."/>
            <person name="Berriman M."/>
            <person name="Tomley F."/>
            <person name="Pain A."/>
        </authorList>
    </citation>
    <scope>NUCLEOTIDE SEQUENCE [LARGE SCALE GENOMIC DNA]</scope>
    <source>
        <strain evidence="1">Houghton</strain>
    </source>
</reference>
<dbReference type="VEuPathDB" id="ToxoDB:ETH2_0410500"/>
<name>U6L2H3_EIMTE</name>
<dbReference type="EMBL" id="HG675738">
    <property type="protein sequence ID" value="CDJ42814.1"/>
    <property type="molecule type" value="Genomic_DNA"/>
</dbReference>
<sequence>MPVPVGPLQFNVDFLEPLKYDIPRGSWVTRFDPVTKCVTLRSLMWPGKHLQQLEW</sequence>
<gene>
    <name evidence="1" type="ORF">ETH_00014055</name>
</gene>
<dbReference type="VEuPathDB" id="ToxoDB:ETH_00014055"/>
<organism evidence="1 2">
    <name type="scientific">Eimeria tenella</name>
    <name type="common">Coccidian parasite</name>
    <dbReference type="NCBI Taxonomy" id="5802"/>
    <lineage>
        <taxon>Eukaryota</taxon>
        <taxon>Sar</taxon>
        <taxon>Alveolata</taxon>
        <taxon>Apicomplexa</taxon>
        <taxon>Conoidasida</taxon>
        <taxon>Coccidia</taxon>
        <taxon>Eucoccidiorida</taxon>
        <taxon>Eimeriorina</taxon>
        <taxon>Eimeriidae</taxon>
        <taxon>Eimeria</taxon>
    </lineage>
</organism>
<accession>U6L2H3</accession>
<dbReference type="RefSeq" id="XP_013233564.1">
    <property type="nucleotide sequence ID" value="XM_013378110.1"/>
</dbReference>
<dbReference type="AlphaFoldDB" id="U6L2H3"/>
<protein>
    <submittedName>
        <fullName evidence="1">Uncharacterized protein</fullName>
    </submittedName>
</protein>
<reference evidence="1" key="2">
    <citation type="submission" date="2013-10" db="EMBL/GenBank/DDBJ databases">
        <authorList>
            <person name="Aslett M."/>
        </authorList>
    </citation>
    <scope>NUCLEOTIDE SEQUENCE [LARGE SCALE GENOMIC DNA]</scope>
    <source>
        <strain evidence="1">Houghton</strain>
    </source>
</reference>